<sequence length="382" mass="40327">MTPSSTAVGPTMTARWRGVRWVLLAVVVIAAVAVASAYLSGARSGGPMDPESTAEDGAHALVALLRDQGVAVVEAADLATVEGAARPDTLLVVAQTPHLHGDELLGRLAALPGDRLLVQPSGATREALAPELDAGEPTDFGGLRPDCDLREANRAGAVRFDGADTFDAAGAVPVTRCYDGALARYTVGERTVTAVGSAHVMANGGLLQEGNAALAMNLAGTRPRVIWYAPQFAQFDDFGGDATLSDLVPKQVPWLVWQLVLVVALLALWKIRRVGPLVAEQLPVVVRASETVEGRGRMYRAHRARDRSAEALRTATLHRMLPRLGLGPAAPPDSVTHAVHQRCGLDPHHVARTLYGPPPVTDDELVSLAGALDDIERQVARS</sequence>
<dbReference type="Proteomes" id="UP001289645">
    <property type="component" value="Unassembled WGS sequence"/>
</dbReference>
<dbReference type="EMBL" id="JAOXLN010000001">
    <property type="protein sequence ID" value="MDZ5083984.1"/>
    <property type="molecule type" value="Genomic_DNA"/>
</dbReference>
<accession>A0ACC6MAK2</accession>
<organism evidence="1 2">
    <name type="scientific">Mycolicibacterium parafortuitum</name>
    <name type="common">Mycobacterium parafortuitum</name>
    <dbReference type="NCBI Taxonomy" id="39692"/>
    <lineage>
        <taxon>Bacteria</taxon>
        <taxon>Bacillati</taxon>
        <taxon>Actinomycetota</taxon>
        <taxon>Actinomycetes</taxon>
        <taxon>Mycobacteriales</taxon>
        <taxon>Mycobacteriaceae</taxon>
        <taxon>Mycolicibacterium</taxon>
    </lineage>
</organism>
<name>A0ACC6MAK2_MYCPF</name>
<keyword evidence="2" id="KW-1185">Reference proteome</keyword>
<comment type="caution">
    <text evidence="1">The sequence shown here is derived from an EMBL/GenBank/DDBJ whole genome shotgun (WGS) entry which is preliminary data.</text>
</comment>
<evidence type="ECO:0000313" key="2">
    <source>
        <dbReference type="Proteomes" id="UP001289645"/>
    </source>
</evidence>
<gene>
    <name evidence="1" type="ORF">OHX15_01155</name>
</gene>
<proteinExistence type="predicted"/>
<reference evidence="1 2" key="1">
    <citation type="journal article" date="2021" name="Chemosphere">
        <title>Bioballs carrying a syntrophic Rhodococcus and Mycolicibacterium consortium for simultaneous sorption and biodegradation of fuel oil in contaminated freshwater.</title>
        <authorList>
            <person name="Naloka K."/>
            <person name="Polrit D."/>
            <person name="Muangchinda C."/>
            <person name="Thoetkiattikul H."/>
            <person name="Pinyakong O."/>
        </authorList>
    </citation>
    <scope>NUCLEOTIDE SEQUENCE [LARGE SCALE GENOMIC DNA]</scope>
    <source>
        <strain evidence="1 2">J101</strain>
    </source>
</reference>
<evidence type="ECO:0000313" key="1">
    <source>
        <dbReference type="EMBL" id="MDZ5083984.1"/>
    </source>
</evidence>
<protein>
    <submittedName>
        <fullName evidence="1">DUF4350 domain-containing protein</fullName>
    </submittedName>
</protein>